<sequence length="643" mass="74384">MYSRPAILKPRMSKPFFALSSAEYVTDYYTGNMRPERLLSKSDLVIVMYYAPWSIHSQHLRHQFEVVARVLSSHKNIRFAAINCWSLNGECRKTYKLYNYPVIVAYSGSVTSVYQGEYSTDHLYRSKYLFVCILQNILFHIFFIKLFLQRMATPMGYRSFAAAGMILSTGQSGEYNYFHNIFPLLNLDETTSLAVVTNLSLAKELGFRFEGDIIMNTSTGSTTFWPSTTSRTAEKIVNWVHEQRTSPGQVRWISFNGNVELKTTQFAQYLNDSAILLMVTDSQPIYSGQEDIRIFRETANEYWTCNEDLLRKHQEQTISRKEEIIDDDMACQMVAEDIYQVDRCCRSLIPSVDWNVGCSSSAKYKWESDVTVETKTHRRSHWVEEILPTTENCKQLRNITDANVLLSRCCSLYSKIIQPSLTPAQQILVNDELRIRELRLIDKCMRKKLFEYMKYSTVKDSSIFGELELSENTTVYGTGCNHNDSLSFVILDSRHYSHFLDKWGITRTKTPIIIAIDLARELFAVMEGVLTKKRLHSFIHEYHANTVYDHMLSEEDTNSKFILTDTVEDGLMEVKRREKQEHVLTRLTQKTFNQVVENRNSSQDIVVFFSGGNWHAPSVVALYALHSTAKYFSGSESLIKFYV</sequence>
<evidence type="ECO:0000313" key="3">
    <source>
        <dbReference type="WBParaSite" id="Hba_15099"/>
    </source>
</evidence>
<dbReference type="WBParaSite" id="Hba_15099">
    <property type="protein sequence ID" value="Hba_15099"/>
    <property type="gene ID" value="Hba_15099"/>
</dbReference>
<dbReference type="PANTHER" id="PTHR46497">
    <property type="entry name" value="THIOREDOXIN DOMAIN-CONTAINING PROTEIN 11"/>
    <property type="match status" value="1"/>
</dbReference>
<organism evidence="2 3">
    <name type="scientific">Heterorhabditis bacteriophora</name>
    <name type="common">Entomopathogenic nematode worm</name>
    <dbReference type="NCBI Taxonomy" id="37862"/>
    <lineage>
        <taxon>Eukaryota</taxon>
        <taxon>Metazoa</taxon>
        <taxon>Ecdysozoa</taxon>
        <taxon>Nematoda</taxon>
        <taxon>Chromadorea</taxon>
        <taxon>Rhabditida</taxon>
        <taxon>Rhabditina</taxon>
        <taxon>Rhabditomorpha</taxon>
        <taxon>Strongyloidea</taxon>
        <taxon>Heterorhabditidae</taxon>
        <taxon>Heterorhabditis</taxon>
    </lineage>
</organism>
<dbReference type="AlphaFoldDB" id="A0A1I7XC55"/>
<dbReference type="Pfam" id="PF00085">
    <property type="entry name" value="Thioredoxin"/>
    <property type="match status" value="1"/>
</dbReference>
<keyword evidence="2" id="KW-1185">Reference proteome</keyword>
<protein>
    <submittedName>
        <fullName evidence="3">Thioredoxin domain-containing protein</fullName>
    </submittedName>
</protein>
<dbReference type="InterPro" id="IPR052792">
    <property type="entry name" value="Thioredoxin_dom-contain_11"/>
</dbReference>
<proteinExistence type="predicted"/>
<accession>A0A1I7XC55</accession>
<dbReference type="PANTHER" id="PTHR46497:SF1">
    <property type="entry name" value="THIOREDOXIN DOMAIN-CONTAINING PROTEIN 11"/>
    <property type="match status" value="1"/>
</dbReference>
<reference evidence="3" key="1">
    <citation type="submission" date="2016-11" db="UniProtKB">
        <authorList>
            <consortium name="WormBaseParasite"/>
        </authorList>
    </citation>
    <scope>IDENTIFICATION</scope>
</reference>
<dbReference type="Gene3D" id="3.40.30.10">
    <property type="entry name" value="Glutaredoxin"/>
    <property type="match status" value="2"/>
</dbReference>
<dbReference type="InterPro" id="IPR036249">
    <property type="entry name" value="Thioredoxin-like_sf"/>
</dbReference>
<dbReference type="SUPFAM" id="SSF52833">
    <property type="entry name" value="Thioredoxin-like"/>
    <property type="match status" value="1"/>
</dbReference>
<feature type="domain" description="Thioredoxin" evidence="1">
    <location>
        <begin position="38"/>
        <end position="123"/>
    </location>
</feature>
<evidence type="ECO:0000313" key="2">
    <source>
        <dbReference type="Proteomes" id="UP000095283"/>
    </source>
</evidence>
<dbReference type="Proteomes" id="UP000095283">
    <property type="component" value="Unplaced"/>
</dbReference>
<dbReference type="InterPro" id="IPR013766">
    <property type="entry name" value="Thioredoxin_domain"/>
</dbReference>
<name>A0A1I7XC55_HETBA</name>
<evidence type="ECO:0000259" key="1">
    <source>
        <dbReference type="Pfam" id="PF00085"/>
    </source>
</evidence>